<dbReference type="AlphaFoldDB" id="A0A379DC81"/>
<evidence type="ECO:0000256" key="10">
    <source>
        <dbReference type="ARBA" id="ARBA00023136"/>
    </source>
</evidence>
<keyword evidence="11" id="KW-0175">Coiled coil</keyword>
<comment type="catalytic activity">
    <reaction evidence="1">
        <text>ATP + protein L-histidine = ADP + protein N-phospho-L-histidine.</text>
        <dbReference type="EC" id="2.7.13.3"/>
    </reaction>
</comment>
<dbReference type="EMBL" id="UGTH01000001">
    <property type="protein sequence ID" value="SUB75507.1"/>
    <property type="molecule type" value="Genomic_DNA"/>
</dbReference>
<dbReference type="Gene3D" id="3.30.565.10">
    <property type="entry name" value="Histidine kinase-like ATPase, C-terminal domain"/>
    <property type="match status" value="1"/>
</dbReference>
<gene>
    <name evidence="14" type="primary">graS</name>
    <name evidence="14" type="ORF">NCTC11088_01304</name>
</gene>
<keyword evidence="6 12" id="KW-0812">Transmembrane</keyword>
<evidence type="ECO:0000313" key="15">
    <source>
        <dbReference type="Proteomes" id="UP000254777"/>
    </source>
</evidence>
<evidence type="ECO:0000313" key="14">
    <source>
        <dbReference type="EMBL" id="SUB75507.1"/>
    </source>
</evidence>
<proteinExistence type="predicted"/>
<name>A0A379DC81_9FIRM</name>
<dbReference type="InterPro" id="IPR036890">
    <property type="entry name" value="HATPase_C_sf"/>
</dbReference>
<reference evidence="14 15" key="1">
    <citation type="submission" date="2018-06" db="EMBL/GenBank/DDBJ databases">
        <authorList>
            <consortium name="Pathogen Informatics"/>
            <person name="Doyle S."/>
        </authorList>
    </citation>
    <scope>NUCLEOTIDE SEQUENCE [LARGE SCALE GENOMIC DNA]</scope>
    <source>
        <strain evidence="14 15">NCTC11088</strain>
    </source>
</reference>
<dbReference type="GO" id="GO:0004721">
    <property type="term" value="F:phosphoprotein phosphatase activity"/>
    <property type="evidence" value="ECO:0007669"/>
    <property type="project" value="TreeGrafter"/>
</dbReference>
<comment type="subcellular location">
    <subcellularLocation>
        <location evidence="2">Cell membrane</location>
        <topology evidence="2">Multi-pass membrane protein</topology>
    </subcellularLocation>
</comment>
<dbReference type="Pfam" id="PF02518">
    <property type="entry name" value="HATPase_c"/>
    <property type="match status" value="1"/>
</dbReference>
<sequence>MWNRYLRHHREIYTTVFSMLVLYGIFFYAFDIDLRIYAYTSLITIVFWGIVLKYKVNKTKKNIENIKAYMQNINSNLEIDNVELEEAIVEMKNITEECKGQISENNKNTEEFKRFITTWTHQIKTPIAAINLQLEGDIDKFELKNNIFSVEEYLNLLLNYLRHNSKTTDYVFKKVSLDDLTRQVIRKYAPLFIKKGIKIEYEPQKVEIVTDYKWLMFAIEQVLSNSLKYTEKGKVKIEIKENGIFITDTGIGIAPEDLKRVTELGYTGYNGRIYSKSTGIGLYLTKEILKKLNLDLKIESESGTKVGIYFK</sequence>
<accession>A0A379DC81</accession>
<dbReference type="RefSeq" id="WP_004819757.1">
    <property type="nucleotide sequence ID" value="NZ_UGTH01000001.1"/>
</dbReference>
<dbReference type="GO" id="GO:0005886">
    <property type="term" value="C:plasma membrane"/>
    <property type="evidence" value="ECO:0007669"/>
    <property type="project" value="UniProtKB-SubCell"/>
</dbReference>
<evidence type="ECO:0000259" key="13">
    <source>
        <dbReference type="PROSITE" id="PS50109"/>
    </source>
</evidence>
<dbReference type="CDD" id="cd00082">
    <property type="entry name" value="HisKA"/>
    <property type="match status" value="1"/>
</dbReference>
<dbReference type="GO" id="GO:0016036">
    <property type="term" value="P:cellular response to phosphate starvation"/>
    <property type="evidence" value="ECO:0007669"/>
    <property type="project" value="TreeGrafter"/>
</dbReference>
<organism evidence="14 15">
    <name type="scientific">Peptoniphilus indolicus</name>
    <dbReference type="NCBI Taxonomy" id="33030"/>
    <lineage>
        <taxon>Bacteria</taxon>
        <taxon>Bacillati</taxon>
        <taxon>Bacillota</taxon>
        <taxon>Tissierellia</taxon>
        <taxon>Tissierellales</taxon>
        <taxon>Peptoniphilaceae</taxon>
        <taxon>Peptoniphilus</taxon>
    </lineage>
</organism>
<evidence type="ECO:0000256" key="12">
    <source>
        <dbReference type="SAM" id="Phobius"/>
    </source>
</evidence>
<keyword evidence="10 12" id="KW-0472">Membrane</keyword>
<dbReference type="SMART" id="SM00387">
    <property type="entry name" value="HATPase_c"/>
    <property type="match status" value="1"/>
</dbReference>
<evidence type="ECO:0000256" key="9">
    <source>
        <dbReference type="ARBA" id="ARBA00023012"/>
    </source>
</evidence>
<evidence type="ECO:0000256" key="1">
    <source>
        <dbReference type="ARBA" id="ARBA00000085"/>
    </source>
</evidence>
<dbReference type="PROSITE" id="PS50109">
    <property type="entry name" value="HIS_KIN"/>
    <property type="match status" value="1"/>
</dbReference>
<dbReference type="GO" id="GO:0000155">
    <property type="term" value="F:phosphorelay sensor kinase activity"/>
    <property type="evidence" value="ECO:0007669"/>
    <property type="project" value="InterPro"/>
</dbReference>
<feature type="transmembrane region" description="Helical" evidence="12">
    <location>
        <begin position="12"/>
        <end position="30"/>
    </location>
</feature>
<dbReference type="InterPro" id="IPR003594">
    <property type="entry name" value="HATPase_dom"/>
</dbReference>
<feature type="coiled-coil region" evidence="11">
    <location>
        <begin position="74"/>
        <end position="104"/>
    </location>
</feature>
<protein>
    <recommendedName>
        <fullName evidence="3">histidine kinase</fullName>
        <ecNumber evidence="3">2.7.13.3</ecNumber>
    </recommendedName>
</protein>
<keyword evidence="9" id="KW-0902">Two-component regulatory system</keyword>
<evidence type="ECO:0000256" key="5">
    <source>
        <dbReference type="ARBA" id="ARBA00022679"/>
    </source>
</evidence>
<evidence type="ECO:0000256" key="11">
    <source>
        <dbReference type="SAM" id="Coils"/>
    </source>
</evidence>
<evidence type="ECO:0000256" key="7">
    <source>
        <dbReference type="ARBA" id="ARBA00022777"/>
    </source>
</evidence>
<dbReference type="InterPro" id="IPR050351">
    <property type="entry name" value="BphY/WalK/GraS-like"/>
</dbReference>
<dbReference type="Proteomes" id="UP000254777">
    <property type="component" value="Unassembled WGS sequence"/>
</dbReference>
<dbReference type="PANTHER" id="PTHR45453:SF2">
    <property type="entry name" value="HISTIDINE KINASE"/>
    <property type="match status" value="1"/>
</dbReference>
<dbReference type="EC" id="2.7.13.3" evidence="3"/>
<evidence type="ECO:0000256" key="2">
    <source>
        <dbReference type="ARBA" id="ARBA00004651"/>
    </source>
</evidence>
<feature type="transmembrane region" description="Helical" evidence="12">
    <location>
        <begin position="36"/>
        <end position="54"/>
    </location>
</feature>
<dbReference type="SUPFAM" id="SSF55874">
    <property type="entry name" value="ATPase domain of HSP90 chaperone/DNA topoisomerase II/histidine kinase"/>
    <property type="match status" value="1"/>
</dbReference>
<evidence type="ECO:0000256" key="4">
    <source>
        <dbReference type="ARBA" id="ARBA00022475"/>
    </source>
</evidence>
<keyword evidence="7 14" id="KW-0418">Kinase</keyword>
<dbReference type="InterPro" id="IPR005467">
    <property type="entry name" value="His_kinase_dom"/>
</dbReference>
<dbReference type="PANTHER" id="PTHR45453">
    <property type="entry name" value="PHOSPHATE REGULON SENSOR PROTEIN PHOR"/>
    <property type="match status" value="1"/>
</dbReference>
<keyword evidence="8 12" id="KW-1133">Transmembrane helix</keyword>
<evidence type="ECO:0000256" key="6">
    <source>
        <dbReference type="ARBA" id="ARBA00022692"/>
    </source>
</evidence>
<evidence type="ECO:0000256" key="8">
    <source>
        <dbReference type="ARBA" id="ARBA00022989"/>
    </source>
</evidence>
<keyword evidence="4" id="KW-1003">Cell membrane</keyword>
<evidence type="ECO:0000256" key="3">
    <source>
        <dbReference type="ARBA" id="ARBA00012438"/>
    </source>
</evidence>
<keyword evidence="5 14" id="KW-0808">Transferase</keyword>
<dbReference type="InterPro" id="IPR003661">
    <property type="entry name" value="HisK_dim/P_dom"/>
</dbReference>
<feature type="domain" description="Histidine kinase" evidence="13">
    <location>
        <begin position="118"/>
        <end position="311"/>
    </location>
</feature>